<keyword evidence="4" id="KW-0813">Transport</keyword>
<evidence type="ECO:0000256" key="3">
    <source>
        <dbReference type="ARBA" id="ARBA00006442"/>
    </source>
</evidence>
<evidence type="ECO:0000313" key="16">
    <source>
        <dbReference type="Proteomes" id="UP001205566"/>
    </source>
</evidence>
<evidence type="ECO:0000256" key="9">
    <source>
        <dbReference type="ARBA" id="ARBA00022982"/>
    </source>
</evidence>
<feature type="domain" description="Rubredoxin-like" evidence="14">
    <location>
        <begin position="4"/>
        <end position="55"/>
    </location>
</feature>
<dbReference type="PRINTS" id="PR00163">
    <property type="entry name" value="RUBREDOXIN"/>
</dbReference>
<dbReference type="EMBL" id="JACASI010000008">
    <property type="protein sequence ID" value="MCQ3827965.1"/>
    <property type="molecule type" value="Genomic_DNA"/>
</dbReference>
<dbReference type="Gene3D" id="3.30.390.120">
    <property type="match status" value="1"/>
</dbReference>
<comment type="similarity">
    <text evidence="3">Belongs to the FAD-dependent oxidoreductase family.</text>
</comment>
<keyword evidence="16" id="KW-1185">Reference proteome</keyword>
<accession>A0ABT1NVP9</accession>
<organism evidence="15 16">
    <name type="scientific">Microbulbifer elongatus</name>
    <dbReference type="NCBI Taxonomy" id="86173"/>
    <lineage>
        <taxon>Bacteria</taxon>
        <taxon>Pseudomonadati</taxon>
        <taxon>Pseudomonadota</taxon>
        <taxon>Gammaproteobacteria</taxon>
        <taxon>Cellvibrionales</taxon>
        <taxon>Microbulbiferaceae</taxon>
        <taxon>Microbulbifer</taxon>
    </lineage>
</organism>
<dbReference type="PANTHER" id="PTHR43429">
    <property type="entry name" value="PYRIDINE NUCLEOTIDE-DISULFIDE OXIDOREDUCTASE DOMAIN-CONTAINING"/>
    <property type="match status" value="1"/>
</dbReference>
<dbReference type="PROSITE" id="PS50903">
    <property type="entry name" value="RUBREDOXIN_LIKE"/>
    <property type="match status" value="2"/>
</dbReference>
<dbReference type="Gene3D" id="3.50.50.60">
    <property type="entry name" value="FAD/NAD(P)-binding domain"/>
    <property type="match status" value="2"/>
</dbReference>
<evidence type="ECO:0000256" key="4">
    <source>
        <dbReference type="ARBA" id="ARBA00022448"/>
    </source>
</evidence>
<dbReference type="Proteomes" id="UP001205566">
    <property type="component" value="Unassembled WGS sequence"/>
</dbReference>
<keyword evidence="8" id="KW-0274">FAD</keyword>
<dbReference type="PRINTS" id="PR00368">
    <property type="entry name" value="FADPNR"/>
</dbReference>
<gene>
    <name evidence="15" type="ORF">HXX02_00755</name>
</gene>
<keyword evidence="5" id="KW-0963">Cytoplasm</keyword>
<dbReference type="InterPro" id="IPR041364">
    <property type="entry name" value="Rbx-bd"/>
</dbReference>
<name>A0ABT1NVP9_9GAMM</name>
<dbReference type="RefSeq" id="WP_255872884.1">
    <property type="nucleotide sequence ID" value="NZ_JACASI010000008.1"/>
</dbReference>
<dbReference type="InterPro" id="IPR018527">
    <property type="entry name" value="Rubredoxin_Fe_BS"/>
</dbReference>
<feature type="compositionally biased region" description="Polar residues" evidence="13">
    <location>
        <begin position="71"/>
        <end position="84"/>
    </location>
</feature>
<keyword evidence="11" id="KW-0408">Iron</keyword>
<evidence type="ECO:0000259" key="14">
    <source>
        <dbReference type="PROSITE" id="PS50903"/>
    </source>
</evidence>
<evidence type="ECO:0000256" key="12">
    <source>
        <dbReference type="ARBA" id="ARBA00023027"/>
    </source>
</evidence>
<evidence type="ECO:0000256" key="1">
    <source>
        <dbReference type="ARBA" id="ARBA00001974"/>
    </source>
</evidence>
<keyword evidence="9" id="KW-0249">Electron transport</keyword>
<keyword evidence="10" id="KW-0560">Oxidoreductase</keyword>
<evidence type="ECO:0000256" key="10">
    <source>
        <dbReference type="ARBA" id="ARBA00023002"/>
    </source>
</evidence>
<dbReference type="Gene3D" id="2.20.28.10">
    <property type="match status" value="2"/>
</dbReference>
<dbReference type="SUPFAM" id="SSF57802">
    <property type="entry name" value="Rubredoxin-like"/>
    <property type="match status" value="2"/>
</dbReference>
<protein>
    <submittedName>
        <fullName evidence="15">FAD-dependent oxidoreductase</fullName>
    </submittedName>
</protein>
<dbReference type="InterPro" id="IPR036188">
    <property type="entry name" value="FAD/NAD-bd_sf"/>
</dbReference>
<comment type="subcellular location">
    <subcellularLocation>
        <location evidence="2">Cytoplasm</location>
    </subcellularLocation>
</comment>
<comment type="cofactor">
    <cofactor evidence="1">
        <name>FAD</name>
        <dbReference type="ChEBI" id="CHEBI:57692"/>
    </cofactor>
</comment>
<dbReference type="Pfam" id="PF00301">
    <property type="entry name" value="Rubredoxin"/>
    <property type="match status" value="2"/>
</dbReference>
<dbReference type="PRINTS" id="PR00411">
    <property type="entry name" value="PNDRDTASEI"/>
</dbReference>
<comment type="caution">
    <text evidence="15">The sequence shown here is derived from an EMBL/GenBank/DDBJ whole genome shotgun (WGS) entry which is preliminary data.</text>
</comment>
<evidence type="ECO:0000256" key="8">
    <source>
        <dbReference type="ARBA" id="ARBA00022827"/>
    </source>
</evidence>
<evidence type="ECO:0000256" key="7">
    <source>
        <dbReference type="ARBA" id="ARBA00022723"/>
    </source>
</evidence>
<dbReference type="InterPro" id="IPR023753">
    <property type="entry name" value="FAD/NAD-binding_dom"/>
</dbReference>
<keyword evidence="6" id="KW-0285">Flavoprotein</keyword>
<dbReference type="CDD" id="cd00730">
    <property type="entry name" value="rubredoxin"/>
    <property type="match status" value="2"/>
</dbReference>
<dbReference type="InterPro" id="IPR024935">
    <property type="entry name" value="Rubredoxin_dom"/>
</dbReference>
<dbReference type="PANTHER" id="PTHR43429:SF3">
    <property type="entry name" value="NITRITE REDUCTASE [NAD(P)H]"/>
    <property type="match status" value="1"/>
</dbReference>
<dbReference type="SUPFAM" id="SSF51905">
    <property type="entry name" value="FAD/NAD(P)-binding domain"/>
    <property type="match status" value="1"/>
</dbReference>
<proteinExistence type="inferred from homology"/>
<feature type="region of interest" description="Disordered" evidence="13">
    <location>
        <begin position="63"/>
        <end position="84"/>
    </location>
</feature>
<keyword evidence="12" id="KW-0520">NAD</keyword>
<keyword evidence="7" id="KW-0479">Metal-binding</keyword>
<sequence>MSDFRVWECQICGWIYDEAKGSPDDGIPPGTRWEDIPDDWICPECGATKDEFEMLAVVGSAPGHQPAVDASQDQATAPQSVSSAAPKTAAGRIWECMVCGWIYDESKGAPEEGIPPGTRWEDIPDDWTCPECGVGKEDFDMVLVSQPGAEEPSEQPAEHVRPLLDDTLPIVIIGTGLAGYHLAREFRKLDQRTPLVLITGDDGTFYSKPLLSASLAHGKSPQQLATATAEEMAKELNAEILVHTHVTDLDRAAKRLSLVSDSGGITAELAYARLVLATGANCAPLPPIEGDGQSRLFRVNSLADYHRFRTALANRKRVLLIGAGLIGCEFANDLIQAGFTVEVVDLQPWPLANLLPEAAGRDIQASLENAGVRFHFGHSIRQLDRQAGGIRTQLSDGTTIEADIALAALGLAPNTGLAEVAGLETGRGIVTNRQLQTSDPDIFALGDCAEVDGHNLFYVAPLTQSARALAQTLAGTPTPVEYGCLPVAVKTTLRPTVVCPPRNRHNSGDWKVTRLSDGIVAEYVDSSGQLQGFALTGSGIAQRDTLSQRCQPLMAAQD</sequence>
<dbReference type="InterPro" id="IPR050260">
    <property type="entry name" value="FAD-bd_OxRdtase"/>
</dbReference>
<dbReference type="Pfam" id="PF18113">
    <property type="entry name" value="Rbx_binding"/>
    <property type="match status" value="1"/>
</dbReference>
<evidence type="ECO:0000313" key="15">
    <source>
        <dbReference type="EMBL" id="MCQ3827965.1"/>
    </source>
</evidence>
<evidence type="ECO:0000256" key="2">
    <source>
        <dbReference type="ARBA" id="ARBA00004496"/>
    </source>
</evidence>
<reference evidence="15" key="1">
    <citation type="thesis" date="2020" institute="Technische Universitat Dresden" country="Dresden, Germany">
        <title>The Agarolytic System of Microbulbifer elongatus PORT2, Isolated from Batu Karas, Pangandaran West Java Indonesia.</title>
        <authorList>
            <person name="Anggraeni S.R."/>
        </authorList>
    </citation>
    <scope>NUCLEOTIDE SEQUENCE</scope>
    <source>
        <strain evidence="15">PORT2</strain>
    </source>
</reference>
<dbReference type="InterPro" id="IPR024934">
    <property type="entry name" value="Rubredoxin-like_dom"/>
</dbReference>
<evidence type="ECO:0000256" key="11">
    <source>
        <dbReference type="ARBA" id="ARBA00023004"/>
    </source>
</evidence>
<evidence type="ECO:0000256" key="6">
    <source>
        <dbReference type="ARBA" id="ARBA00022630"/>
    </source>
</evidence>
<dbReference type="PROSITE" id="PS00202">
    <property type="entry name" value="RUBREDOXIN"/>
    <property type="match status" value="2"/>
</dbReference>
<feature type="domain" description="Rubredoxin-like" evidence="14">
    <location>
        <begin position="91"/>
        <end position="142"/>
    </location>
</feature>
<evidence type="ECO:0000256" key="5">
    <source>
        <dbReference type="ARBA" id="ARBA00022490"/>
    </source>
</evidence>
<dbReference type="Pfam" id="PF07992">
    <property type="entry name" value="Pyr_redox_2"/>
    <property type="match status" value="1"/>
</dbReference>
<evidence type="ECO:0000256" key="13">
    <source>
        <dbReference type="SAM" id="MobiDB-lite"/>
    </source>
</evidence>